<proteinExistence type="predicted"/>
<evidence type="ECO:0000256" key="1">
    <source>
        <dbReference type="SAM" id="MobiDB-lite"/>
    </source>
</evidence>
<dbReference type="EMBL" id="JAMKFB020000014">
    <property type="protein sequence ID" value="KAL0176559.1"/>
    <property type="molecule type" value="Genomic_DNA"/>
</dbReference>
<feature type="compositionally biased region" description="Basic and acidic residues" evidence="1">
    <location>
        <begin position="97"/>
        <end position="107"/>
    </location>
</feature>
<dbReference type="InterPro" id="IPR006820">
    <property type="entry name" value="Caudal_activation_dom"/>
</dbReference>
<protein>
    <recommendedName>
        <fullName evidence="2">Caudal-like activation domain-containing protein</fullName>
    </recommendedName>
</protein>
<feature type="non-terminal residue" evidence="3">
    <location>
        <position position="115"/>
    </location>
</feature>
<evidence type="ECO:0000259" key="2">
    <source>
        <dbReference type="Pfam" id="PF04731"/>
    </source>
</evidence>
<keyword evidence="4" id="KW-1185">Reference proteome</keyword>
<dbReference type="Proteomes" id="UP001529510">
    <property type="component" value="Unassembled WGS sequence"/>
</dbReference>
<reference evidence="3 4" key="1">
    <citation type="submission" date="2024-05" db="EMBL/GenBank/DDBJ databases">
        <title>Genome sequencing and assembly of Indian major carp, Cirrhinus mrigala (Hamilton, 1822).</title>
        <authorList>
            <person name="Mohindra V."/>
            <person name="Chowdhury L.M."/>
            <person name="Lal K."/>
            <person name="Jena J.K."/>
        </authorList>
    </citation>
    <scope>NUCLEOTIDE SEQUENCE [LARGE SCALE GENOMIC DNA]</scope>
    <source>
        <strain evidence="3">CM1030</strain>
        <tissue evidence="3">Blood</tissue>
    </source>
</reference>
<evidence type="ECO:0000313" key="3">
    <source>
        <dbReference type="EMBL" id="KAL0176559.1"/>
    </source>
</evidence>
<gene>
    <name evidence="3" type="ORF">M9458_028889</name>
</gene>
<sequence length="115" mass="12278">MYGNPARHLNLSQPHLNVYPSAPYPDYSGYHPGPALGNDLHHTGSSWSPGFGPGSREDWPPLYGHGTGHSLPVNGVEVNVIPPVDQGLLSGGPSAPIEREEPPDWMRRAGAPANQ</sequence>
<name>A0ABD0PRP8_CIRMR</name>
<feature type="domain" description="Caudal-like activation" evidence="2">
    <location>
        <begin position="1"/>
        <end position="74"/>
    </location>
</feature>
<dbReference type="AlphaFoldDB" id="A0ABD0PRP8"/>
<feature type="region of interest" description="Disordered" evidence="1">
    <location>
        <begin position="84"/>
        <end position="115"/>
    </location>
</feature>
<comment type="caution">
    <text evidence="3">The sequence shown here is derived from an EMBL/GenBank/DDBJ whole genome shotgun (WGS) entry which is preliminary data.</text>
</comment>
<evidence type="ECO:0000313" key="4">
    <source>
        <dbReference type="Proteomes" id="UP001529510"/>
    </source>
</evidence>
<accession>A0ABD0PRP8</accession>
<organism evidence="3 4">
    <name type="scientific">Cirrhinus mrigala</name>
    <name type="common">Mrigala</name>
    <dbReference type="NCBI Taxonomy" id="683832"/>
    <lineage>
        <taxon>Eukaryota</taxon>
        <taxon>Metazoa</taxon>
        <taxon>Chordata</taxon>
        <taxon>Craniata</taxon>
        <taxon>Vertebrata</taxon>
        <taxon>Euteleostomi</taxon>
        <taxon>Actinopterygii</taxon>
        <taxon>Neopterygii</taxon>
        <taxon>Teleostei</taxon>
        <taxon>Ostariophysi</taxon>
        <taxon>Cypriniformes</taxon>
        <taxon>Cyprinidae</taxon>
        <taxon>Labeoninae</taxon>
        <taxon>Labeonini</taxon>
        <taxon>Cirrhinus</taxon>
    </lineage>
</organism>
<dbReference type="Pfam" id="PF04731">
    <property type="entry name" value="Caudal_act"/>
    <property type="match status" value="1"/>
</dbReference>